<keyword evidence="1" id="KW-0812">Transmembrane</keyword>
<evidence type="ECO:0000313" key="2">
    <source>
        <dbReference type="EMBL" id="SJZ50385.1"/>
    </source>
</evidence>
<reference evidence="2 3" key="1">
    <citation type="submission" date="2017-02" db="EMBL/GenBank/DDBJ databases">
        <authorList>
            <person name="Peterson S.W."/>
        </authorList>
    </citation>
    <scope>NUCLEOTIDE SEQUENCE [LARGE SCALE GENOMIC DNA]</scope>
    <source>
        <strain evidence="2 3">ATCC 17233</strain>
    </source>
</reference>
<feature type="transmembrane region" description="Helical" evidence="1">
    <location>
        <begin position="38"/>
        <end position="60"/>
    </location>
</feature>
<dbReference type="RefSeq" id="WP_078786439.1">
    <property type="nucleotide sequence ID" value="NZ_FMTO01000005.1"/>
</dbReference>
<keyword evidence="3" id="KW-1185">Reference proteome</keyword>
<feature type="transmembrane region" description="Helical" evidence="1">
    <location>
        <begin position="98"/>
        <end position="121"/>
    </location>
</feature>
<protein>
    <submittedName>
        <fullName evidence="2">Uncharacterized protein</fullName>
    </submittedName>
</protein>
<proteinExistence type="predicted"/>
<evidence type="ECO:0000313" key="3">
    <source>
        <dbReference type="Proteomes" id="UP000189857"/>
    </source>
</evidence>
<keyword evidence="1" id="KW-0472">Membrane</keyword>
<gene>
    <name evidence="2" type="ORF">SAMN02745110_00700</name>
</gene>
<name>A0A1T4L6Q6_9FIRM</name>
<dbReference type="AlphaFoldDB" id="A0A1T4L6Q6"/>
<feature type="transmembrane region" description="Helical" evidence="1">
    <location>
        <begin position="223"/>
        <end position="252"/>
    </location>
</feature>
<sequence length="253" mass="28338">MKENKRNASLLIISLLFLIWLIGSICLSVYEAKSGKTWLFLIILGQFFTIMGMIAIMAIVAEKQNGWWLGSIFVLAGTSCIIYGLMSKLGPKDVFDKMVNAIPLIAGITFTIVGGFMLIYCHISAKKLREICTYEISGKCIDFKSSGSGYKKTQCPIYEVFYNGERMLLDKNIFTRALKNPAMGETRQLFISLDDVNKITDSNFSPKEEIRISRYIDEKTDKAVAIFSNILFGSFLISGCILTVASCIFIPIF</sequence>
<dbReference type="OrthoDB" id="2083972at2"/>
<feature type="transmembrane region" description="Helical" evidence="1">
    <location>
        <begin position="67"/>
        <end position="86"/>
    </location>
</feature>
<dbReference type="EMBL" id="FUXA01000005">
    <property type="protein sequence ID" value="SJZ50385.1"/>
    <property type="molecule type" value="Genomic_DNA"/>
</dbReference>
<accession>A0A1T4L6Q6</accession>
<dbReference type="Proteomes" id="UP000189857">
    <property type="component" value="Unassembled WGS sequence"/>
</dbReference>
<keyword evidence="1" id="KW-1133">Transmembrane helix</keyword>
<evidence type="ECO:0000256" key="1">
    <source>
        <dbReference type="SAM" id="Phobius"/>
    </source>
</evidence>
<organism evidence="2 3">
    <name type="scientific">Eubacterium ruminantium</name>
    <dbReference type="NCBI Taxonomy" id="42322"/>
    <lineage>
        <taxon>Bacteria</taxon>
        <taxon>Bacillati</taxon>
        <taxon>Bacillota</taxon>
        <taxon>Clostridia</taxon>
        <taxon>Eubacteriales</taxon>
        <taxon>Eubacteriaceae</taxon>
        <taxon>Eubacterium</taxon>
    </lineage>
</organism>